<accession>A0AAE1A998</accession>
<dbReference type="AlphaFoldDB" id="A0AAE1A998"/>
<comment type="caution">
    <text evidence="2">The sequence shown here is derived from an EMBL/GenBank/DDBJ whole genome shotgun (WGS) entry which is preliminary data.</text>
</comment>
<feature type="compositionally biased region" description="Low complexity" evidence="1">
    <location>
        <begin position="72"/>
        <end position="94"/>
    </location>
</feature>
<organism evidence="2 3">
    <name type="scientific">Elysia crispata</name>
    <name type="common">lettuce slug</name>
    <dbReference type="NCBI Taxonomy" id="231223"/>
    <lineage>
        <taxon>Eukaryota</taxon>
        <taxon>Metazoa</taxon>
        <taxon>Spiralia</taxon>
        <taxon>Lophotrochozoa</taxon>
        <taxon>Mollusca</taxon>
        <taxon>Gastropoda</taxon>
        <taxon>Heterobranchia</taxon>
        <taxon>Euthyneura</taxon>
        <taxon>Panpulmonata</taxon>
        <taxon>Sacoglossa</taxon>
        <taxon>Placobranchoidea</taxon>
        <taxon>Plakobranchidae</taxon>
        <taxon>Elysia</taxon>
    </lineage>
</organism>
<keyword evidence="3" id="KW-1185">Reference proteome</keyword>
<feature type="compositionally biased region" description="Basic and acidic residues" evidence="1">
    <location>
        <begin position="186"/>
        <end position="196"/>
    </location>
</feature>
<name>A0AAE1A998_9GAST</name>
<protein>
    <submittedName>
        <fullName evidence="2">Uncharacterized protein</fullName>
    </submittedName>
</protein>
<dbReference type="PANTHER" id="PTHR34754:SF1">
    <property type="entry name" value="COILED-COIL DOMAIN-CONTAINING PROTEIN 60"/>
    <property type="match status" value="1"/>
</dbReference>
<dbReference type="Pfam" id="PF15769">
    <property type="entry name" value="DUF4698"/>
    <property type="match status" value="1"/>
</dbReference>
<evidence type="ECO:0000256" key="1">
    <source>
        <dbReference type="SAM" id="MobiDB-lite"/>
    </source>
</evidence>
<evidence type="ECO:0000313" key="2">
    <source>
        <dbReference type="EMBL" id="KAK3782487.1"/>
    </source>
</evidence>
<feature type="region of interest" description="Disordered" evidence="1">
    <location>
        <begin position="61"/>
        <end position="120"/>
    </location>
</feature>
<proteinExistence type="predicted"/>
<evidence type="ECO:0000313" key="3">
    <source>
        <dbReference type="Proteomes" id="UP001283361"/>
    </source>
</evidence>
<feature type="region of interest" description="Disordered" evidence="1">
    <location>
        <begin position="139"/>
        <end position="196"/>
    </location>
</feature>
<feature type="compositionally biased region" description="Basic residues" evidence="1">
    <location>
        <begin position="173"/>
        <end position="185"/>
    </location>
</feature>
<sequence>MNMEPGYVMPPISTSWSYLQVANKKNTLKKAGEERRAERDWDAWLNNHQRVQKKVRVNRLSRTSRLMSHPRISLQSTSISPSSSSSQVNNLAASQPFLTAPSNPREAADARTVSPDEDESFHKTGIFKFLDEYYDSLRREEEAQRGAEPSTAPPTAVTETNQTPGSAEESVVKKKHREGRSSKKSKNQDTLRIDSPEERTRSRFILKDLRNDLNYKPRNTAELQEFHANKASVKYATLRQDLHNKFKEVQDDKAMTLHDVLEQMER</sequence>
<reference evidence="2" key="1">
    <citation type="journal article" date="2023" name="G3 (Bethesda)">
        <title>A reference genome for the long-term kleptoplast-retaining sea slug Elysia crispata morphotype clarki.</title>
        <authorList>
            <person name="Eastman K.E."/>
            <person name="Pendleton A.L."/>
            <person name="Shaikh M.A."/>
            <person name="Suttiyut T."/>
            <person name="Ogas R."/>
            <person name="Tomko P."/>
            <person name="Gavelis G."/>
            <person name="Widhalm J.R."/>
            <person name="Wisecaver J.H."/>
        </authorList>
    </citation>
    <scope>NUCLEOTIDE SEQUENCE</scope>
    <source>
        <strain evidence="2">ECLA1</strain>
    </source>
</reference>
<dbReference type="PANTHER" id="PTHR34754">
    <property type="entry name" value="COILED-COIL DOMAIN-CONTAINING PROTEIN 60"/>
    <property type="match status" value="1"/>
</dbReference>
<dbReference type="EMBL" id="JAWDGP010002499">
    <property type="protein sequence ID" value="KAK3782487.1"/>
    <property type="molecule type" value="Genomic_DNA"/>
</dbReference>
<dbReference type="InterPro" id="IPR031526">
    <property type="entry name" value="DUF4698"/>
</dbReference>
<dbReference type="Proteomes" id="UP001283361">
    <property type="component" value="Unassembled WGS sequence"/>
</dbReference>
<gene>
    <name evidence="2" type="ORF">RRG08_012098</name>
</gene>